<evidence type="ECO:0000313" key="2">
    <source>
        <dbReference type="EMBL" id="KUJ09874.1"/>
    </source>
</evidence>
<accession>A0A132BDF6</accession>
<dbReference type="AlphaFoldDB" id="A0A132BDF6"/>
<feature type="compositionally biased region" description="Polar residues" evidence="1">
    <location>
        <begin position="9"/>
        <end position="27"/>
    </location>
</feature>
<name>A0A132BDF6_MOLSC</name>
<reference evidence="2 3" key="1">
    <citation type="submission" date="2015-10" db="EMBL/GenBank/DDBJ databases">
        <title>Full genome of DAOMC 229536 Phialocephala scopiformis, a fungal endophyte of spruce producing the potent anti-insectan compound rugulosin.</title>
        <authorList>
            <consortium name="DOE Joint Genome Institute"/>
            <person name="Walker A.K."/>
            <person name="Frasz S.L."/>
            <person name="Seifert K.A."/>
            <person name="Miller J.D."/>
            <person name="Mondo S.J."/>
            <person name="Labutti K."/>
            <person name="Lipzen A."/>
            <person name="Dockter R."/>
            <person name="Kennedy M."/>
            <person name="Grigoriev I.V."/>
            <person name="Spatafora J.W."/>
        </authorList>
    </citation>
    <scope>NUCLEOTIDE SEQUENCE [LARGE SCALE GENOMIC DNA]</scope>
    <source>
        <strain evidence="2 3">CBS 120377</strain>
    </source>
</reference>
<evidence type="ECO:0000313" key="3">
    <source>
        <dbReference type="Proteomes" id="UP000070700"/>
    </source>
</evidence>
<dbReference type="EMBL" id="KQ947430">
    <property type="protein sequence ID" value="KUJ09874.1"/>
    <property type="molecule type" value="Genomic_DNA"/>
</dbReference>
<dbReference type="KEGG" id="psco:LY89DRAFT_689780"/>
<keyword evidence="3" id="KW-1185">Reference proteome</keyword>
<feature type="region of interest" description="Disordered" evidence="1">
    <location>
        <begin position="1"/>
        <end position="28"/>
    </location>
</feature>
<protein>
    <submittedName>
        <fullName evidence="2">Uncharacterized protein</fullName>
    </submittedName>
</protein>
<evidence type="ECO:0000256" key="1">
    <source>
        <dbReference type="SAM" id="MobiDB-lite"/>
    </source>
</evidence>
<dbReference type="Proteomes" id="UP000070700">
    <property type="component" value="Unassembled WGS sequence"/>
</dbReference>
<dbReference type="GeneID" id="28825697"/>
<organism evidence="2 3">
    <name type="scientific">Mollisia scopiformis</name>
    <name type="common">Conifer needle endophyte fungus</name>
    <name type="synonym">Phialocephala scopiformis</name>
    <dbReference type="NCBI Taxonomy" id="149040"/>
    <lineage>
        <taxon>Eukaryota</taxon>
        <taxon>Fungi</taxon>
        <taxon>Dikarya</taxon>
        <taxon>Ascomycota</taxon>
        <taxon>Pezizomycotina</taxon>
        <taxon>Leotiomycetes</taxon>
        <taxon>Helotiales</taxon>
        <taxon>Mollisiaceae</taxon>
        <taxon>Mollisia</taxon>
    </lineage>
</organism>
<proteinExistence type="predicted"/>
<dbReference type="OrthoDB" id="3556767at2759"/>
<dbReference type="InParanoid" id="A0A132BDF6"/>
<sequence length="94" mass="10190">MASPPPAYDTSTSLGADSVDPDQTTHPWLTPTAILPSYSTSSPLCWMEEEALGILRTSHDFDAIRLICRFVPSLDPSVAAALLSARRNGWLNAF</sequence>
<dbReference type="RefSeq" id="XP_018064229.1">
    <property type="nucleotide sequence ID" value="XM_018215971.1"/>
</dbReference>
<gene>
    <name evidence="2" type="ORF">LY89DRAFT_689780</name>
</gene>